<gene>
    <name evidence="1" type="ORF">RPERSI_LOCUS14562</name>
</gene>
<dbReference type="EMBL" id="CAJVQC010033757">
    <property type="protein sequence ID" value="CAG8754784.1"/>
    <property type="molecule type" value="Genomic_DNA"/>
</dbReference>
<evidence type="ECO:0000313" key="1">
    <source>
        <dbReference type="EMBL" id="CAG8754784.1"/>
    </source>
</evidence>
<comment type="caution">
    <text evidence="1">The sequence shown here is derived from an EMBL/GenBank/DDBJ whole genome shotgun (WGS) entry which is preliminary data.</text>
</comment>
<dbReference type="Proteomes" id="UP000789920">
    <property type="component" value="Unassembled WGS sequence"/>
</dbReference>
<organism evidence="1 2">
    <name type="scientific">Racocetra persica</name>
    <dbReference type="NCBI Taxonomy" id="160502"/>
    <lineage>
        <taxon>Eukaryota</taxon>
        <taxon>Fungi</taxon>
        <taxon>Fungi incertae sedis</taxon>
        <taxon>Mucoromycota</taxon>
        <taxon>Glomeromycotina</taxon>
        <taxon>Glomeromycetes</taxon>
        <taxon>Diversisporales</taxon>
        <taxon>Gigasporaceae</taxon>
        <taxon>Racocetra</taxon>
    </lineage>
</organism>
<accession>A0ACA9QIV1</accession>
<name>A0ACA9QIV1_9GLOM</name>
<reference evidence="1" key="1">
    <citation type="submission" date="2021-06" db="EMBL/GenBank/DDBJ databases">
        <authorList>
            <person name="Kallberg Y."/>
            <person name="Tangrot J."/>
            <person name="Rosling A."/>
        </authorList>
    </citation>
    <scope>NUCLEOTIDE SEQUENCE</scope>
    <source>
        <strain evidence="1">MA461A</strain>
    </source>
</reference>
<feature type="non-terminal residue" evidence="1">
    <location>
        <position position="1"/>
    </location>
</feature>
<evidence type="ECO:0000313" key="2">
    <source>
        <dbReference type="Proteomes" id="UP000789920"/>
    </source>
</evidence>
<protein>
    <submittedName>
        <fullName evidence="1">2883_t:CDS:1</fullName>
    </submittedName>
</protein>
<keyword evidence="2" id="KW-1185">Reference proteome</keyword>
<sequence length="135" mass="14224">RLATEREKYLVKLTMEDVPPALDEFLSTDESEDLFDENGELKLPKYTIDEGILTRSRSGFKGFEGFKKSLQSGLDVVTSGVSNVGEITGGVVSDVGAAVSSVGGITEGVVSGVGAAVSSVMGTTDDSEKDQQEKK</sequence>
<proteinExistence type="predicted"/>